<evidence type="ECO:0000313" key="2">
    <source>
        <dbReference type="Proteomes" id="UP000318050"/>
    </source>
</evidence>
<sequence>MKGVMIVVAGLMIAFGLTSGVRAKEAPEQTLAKAVAVLAHADQMDGRGAAVEAHDGDQFVQCRRAPHETVITCEAAGPRGQPWMRHALTKKRRTNLKDLGYASDRKTGNFVARLDPSEWPNAKLAGFMVATLVGGYDVALADIMTEAGSYPAVACPPRNPAGRDFGGEIAFNDRSQKDLEENCEIAGMDDEDESRLPKPLKSIPMDAEKAEVLVKQNVKEIGDAYTWLLGVSGPGRRGVVLSWGEFHIQCSKTAEPVIPCEIESAEANPTLRRVITAAVGRKLNKMGFREPGYSKNYIGWFRLNDGKPEDWAWSTMRAALAAFGGYAIQPVTVERRAAKGET</sequence>
<organism evidence="1 2">
    <name type="scientific">Nitrospirillum amazonense</name>
    <dbReference type="NCBI Taxonomy" id="28077"/>
    <lineage>
        <taxon>Bacteria</taxon>
        <taxon>Pseudomonadati</taxon>
        <taxon>Pseudomonadota</taxon>
        <taxon>Alphaproteobacteria</taxon>
        <taxon>Rhodospirillales</taxon>
        <taxon>Azospirillaceae</taxon>
        <taxon>Nitrospirillum</taxon>
    </lineage>
</organism>
<reference evidence="1 2" key="1">
    <citation type="submission" date="2019-06" db="EMBL/GenBank/DDBJ databases">
        <title>Genomic Encyclopedia of Type Strains, Phase IV (KMG-V): Genome sequencing to study the core and pangenomes of soil and plant-associated prokaryotes.</title>
        <authorList>
            <person name="Whitman W."/>
        </authorList>
    </citation>
    <scope>NUCLEOTIDE SEQUENCE [LARGE SCALE GENOMIC DNA]</scope>
    <source>
        <strain evidence="1 2">BR 11140</strain>
    </source>
</reference>
<comment type="caution">
    <text evidence="1">The sequence shown here is derived from an EMBL/GenBank/DDBJ whole genome shotgun (WGS) entry which is preliminary data.</text>
</comment>
<evidence type="ECO:0000313" key="1">
    <source>
        <dbReference type="EMBL" id="TWB62121.1"/>
    </source>
</evidence>
<dbReference type="EMBL" id="VITT01000005">
    <property type="protein sequence ID" value="TWB62121.1"/>
    <property type="molecule type" value="Genomic_DNA"/>
</dbReference>
<accession>A0A560IU94</accession>
<dbReference type="AlphaFoldDB" id="A0A560IU94"/>
<protein>
    <submittedName>
        <fullName evidence="1">Uncharacterized protein</fullName>
    </submittedName>
</protein>
<gene>
    <name evidence="1" type="ORF">FBZ92_10556</name>
</gene>
<dbReference type="Proteomes" id="UP000318050">
    <property type="component" value="Unassembled WGS sequence"/>
</dbReference>
<name>A0A560IU94_9PROT</name>
<proteinExistence type="predicted"/>